<dbReference type="STRING" id="96561.Dole_1416"/>
<dbReference type="AlphaFoldDB" id="A8ZYW5"/>
<evidence type="ECO:0008006" key="4">
    <source>
        <dbReference type="Google" id="ProtNLM"/>
    </source>
</evidence>
<dbReference type="KEGG" id="dol:Dole_1416"/>
<dbReference type="eggNOG" id="COG2165">
    <property type="taxonomic scope" value="Bacteria"/>
</dbReference>
<dbReference type="InterPro" id="IPR045584">
    <property type="entry name" value="Pilin-like"/>
</dbReference>
<accession>A8ZYW5</accession>
<evidence type="ECO:0000256" key="1">
    <source>
        <dbReference type="SAM" id="Phobius"/>
    </source>
</evidence>
<evidence type="ECO:0000313" key="3">
    <source>
        <dbReference type="Proteomes" id="UP000008561"/>
    </source>
</evidence>
<sequence>MPIGAWSGGPPLPDPAGPFKMCLKSLDFLSLKSVCCPSDRQTLPCGMENHAMRLSPSKKSSGFTLLEIVVVLLVLGIVSTVVISRYVNANADAQNAALMGKITSHLRYARNASMNSDATWWIDFDSGAYRLYKRDAAGTDTSAVFPGEGEPVVDLPDGFGTNINVFFDGWGRPTDSGGTPITTVPAHTLPFSGGTITIEPTGYIR</sequence>
<reference evidence="2 3" key="1">
    <citation type="submission" date="2007-10" db="EMBL/GenBank/DDBJ databases">
        <title>Complete sequence of Desulfococcus oleovorans Hxd3.</title>
        <authorList>
            <consortium name="US DOE Joint Genome Institute"/>
            <person name="Copeland A."/>
            <person name="Lucas S."/>
            <person name="Lapidus A."/>
            <person name="Barry K."/>
            <person name="Glavina del Rio T."/>
            <person name="Dalin E."/>
            <person name="Tice H."/>
            <person name="Pitluck S."/>
            <person name="Kiss H."/>
            <person name="Brettin T."/>
            <person name="Bruce D."/>
            <person name="Detter J.C."/>
            <person name="Han C."/>
            <person name="Schmutz J."/>
            <person name="Larimer F."/>
            <person name="Land M."/>
            <person name="Hauser L."/>
            <person name="Kyrpides N."/>
            <person name="Kim E."/>
            <person name="Wawrik B."/>
            <person name="Richardson P."/>
        </authorList>
    </citation>
    <scope>NUCLEOTIDE SEQUENCE [LARGE SCALE GENOMIC DNA]</scope>
    <source>
        <strain evidence="3">DSM 6200 / JCM 39069 / Hxd3</strain>
    </source>
</reference>
<gene>
    <name evidence="2" type="ordered locus">Dole_1416</name>
</gene>
<dbReference type="Gene3D" id="3.30.700.10">
    <property type="entry name" value="Glycoprotein, Type 4 Pilin"/>
    <property type="match status" value="1"/>
</dbReference>
<dbReference type="PROSITE" id="PS00409">
    <property type="entry name" value="PROKAR_NTER_METHYL"/>
    <property type="match status" value="1"/>
</dbReference>
<protein>
    <recommendedName>
        <fullName evidence="4">Prepilin-type N-terminal cleavage/methylation domain-containing protein</fullName>
    </recommendedName>
</protein>
<feature type="transmembrane region" description="Helical" evidence="1">
    <location>
        <begin position="62"/>
        <end position="83"/>
    </location>
</feature>
<keyword evidence="1" id="KW-1133">Transmembrane helix</keyword>
<organism evidence="2 3">
    <name type="scientific">Desulfosudis oleivorans (strain DSM 6200 / JCM 39069 / Hxd3)</name>
    <name type="common">Desulfococcus oleovorans</name>
    <dbReference type="NCBI Taxonomy" id="96561"/>
    <lineage>
        <taxon>Bacteria</taxon>
        <taxon>Pseudomonadati</taxon>
        <taxon>Thermodesulfobacteriota</taxon>
        <taxon>Desulfobacteria</taxon>
        <taxon>Desulfobacterales</taxon>
        <taxon>Desulfosudaceae</taxon>
        <taxon>Desulfosudis</taxon>
    </lineage>
</organism>
<keyword evidence="1" id="KW-0812">Transmembrane</keyword>
<dbReference type="SUPFAM" id="SSF54523">
    <property type="entry name" value="Pili subunits"/>
    <property type="match status" value="1"/>
</dbReference>
<dbReference type="EMBL" id="CP000859">
    <property type="protein sequence ID" value="ABW67220.1"/>
    <property type="molecule type" value="Genomic_DNA"/>
</dbReference>
<dbReference type="InterPro" id="IPR012902">
    <property type="entry name" value="N_methyl_site"/>
</dbReference>
<dbReference type="Proteomes" id="UP000008561">
    <property type="component" value="Chromosome"/>
</dbReference>
<dbReference type="Pfam" id="PF07963">
    <property type="entry name" value="N_methyl"/>
    <property type="match status" value="1"/>
</dbReference>
<dbReference type="NCBIfam" id="TIGR02532">
    <property type="entry name" value="IV_pilin_GFxxxE"/>
    <property type="match status" value="1"/>
</dbReference>
<dbReference type="HOGENOM" id="CLU_1335741_0_0_7"/>
<keyword evidence="3" id="KW-1185">Reference proteome</keyword>
<name>A8ZYW5_DESOH</name>
<proteinExistence type="predicted"/>
<evidence type="ECO:0000313" key="2">
    <source>
        <dbReference type="EMBL" id="ABW67220.1"/>
    </source>
</evidence>
<keyword evidence="1" id="KW-0472">Membrane</keyword>